<feature type="region of interest" description="Disordered" evidence="1">
    <location>
        <begin position="26"/>
        <end position="62"/>
    </location>
</feature>
<gene>
    <name evidence="3" type="ORF">A0H81_13478</name>
</gene>
<organism evidence="3 4">
    <name type="scientific">Grifola frondosa</name>
    <name type="common">Maitake</name>
    <name type="synonym">Polyporus frondosus</name>
    <dbReference type="NCBI Taxonomy" id="5627"/>
    <lineage>
        <taxon>Eukaryota</taxon>
        <taxon>Fungi</taxon>
        <taxon>Dikarya</taxon>
        <taxon>Basidiomycota</taxon>
        <taxon>Agaricomycotina</taxon>
        <taxon>Agaricomycetes</taxon>
        <taxon>Polyporales</taxon>
        <taxon>Grifolaceae</taxon>
        <taxon>Grifola</taxon>
    </lineage>
</organism>
<evidence type="ECO:0000313" key="3">
    <source>
        <dbReference type="EMBL" id="OBZ66524.1"/>
    </source>
</evidence>
<reference evidence="3 4" key="1">
    <citation type="submission" date="2016-03" db="EMBL/GenBank/DDBJ databases">
        <title>Whole genome sequencing of Grifola frondosa 9006-11.</title>
        <authorList>
            <person name="Min B."/>
            <person name="Park H."/>
            <person name="Kim J.-G."/>
            <person name="Cho H."/>
            <person name="Oh Y.-L."/>
            <person name="Kong W.-S."/>
            <person name="Choi I.-G."/>
        </authorList>
    </citation>
    <scope>NUCLEOTIDE SEQUENCE [LARGE SCALE GENOMIC DNA]</scope>
    <source>
        <strain evidence="3 4">9006-11</strain>
    </source>
</reference>
<sequence length="106" mass="10896">MLLSNPNSENGHHDLNVDAFVVTAMDPGDESTSTSPNGQATVTVTGSPSSTSPANASVSSSGTSSSTIALAVVLGIVALCFIALLAWFIWSRNRTKGPMFDGRPIS</sequence>
<keyword evidence="2" id="KW-1133">Transmembrane helix</keyword>
<accession>A0A1C7LUK7</accession>
<keyword evidence="2" id="KW-0812">Transmembrane</keyword>
<proteinExistence type="predicted"/>
<keyword evidence="4" id="KW-1185">Reference proteome</keyword>
<keyword evidence="2" id="KW-0472">Membrane</keyword>
<protein>
    <recommendedName>
        <fullName evidence="5">Mid2 domain-containing protein</fullName>
    </recommendedName>
</protein>
<dbReference type="Proteomes" id="UP000092993">
    <property type="component" value="Unassembled WGS sequence"/>
</dbReference>
<comment type="caution">
    <text evidence="3">The sequence shown here is derived from an EMBL/GenBank/DDBJ whole genome shotgun (WGS) entry which is preliminary data.</text>
</comment>
<name>A0A1C7LUK7_GRIFR</name>
<feature type="compositionally biased region" description="Low complexity" evidence="1">
    <location>
        <begin position="41"/>
        <end position="62"/>
    </location>
</feature>
<evidence type="ECO:0008006" key="5">
    <source>
        <dbReference type="Google" id="ProtNLM"/>
    </source>
</evidence>
<feature type="transmembrane region" description="Helical" evidence="2">
    <location>
        <begin position="68"/>
        <end position="90"/>
    </location>
</feature>
<evidence type="ECO:0000313" key="4">
    <source>
        <dbReference type="Proteomes" id="UP000092993"/>
    </source>
</evidence>
<dbReference type="EMBL" id="LUGG01000029">
    <property type="protein sequence ID" value="OBZ66524.1"/>
    <property type="molecule type" value="Genomic_DNA"/>
</dbReference>
<feature type="compositionally biased region" description="Polar residues" evidence="1">
    <location>
        <begin position="30"/>
        <end position="40"/>
    </location>
</feature>
<evidence type="ECO:0000256" key="2">
    <source>
        <dbReference type="SAM" id="Phobius"/>
    </source>
</evidence>
<evidence type="ECO:0000256" key="1">
    <source>
        <dbReference type="SAM" id="MobiDB-lite"/>
    </source>
</evidence>
<dbReference type="AlphaFoldDB" id="A0A1C7LUK7"/>